<dbReference type="PANTHER" id="PTHR42110:SF1">
    <property type="entry name" value="L-ASPARAGINASE, PUTATIVE (AFU_ORTHOLOGUE AFUA_3G11890)-RELATED"/>
    <property type="match status" value="1"/>
</dbReference>
<organism evidence="1 2">
    <name type="scientific">Gracilibacillus dipsosauri</name>
    <dbReference type="NCBI Taxonomy" id="178340"/>
    <lineage>
        <taxon>Bacteria</taxon>
        <taxon>Bacillati</taxon>
        <taxon>Bacillota</taxon>
        <taxon>Bacilli</taxon>
        <taxon>Bacillales</taxon>
        <taxon>Bacillaceae</taxon>
        <taxon>Gracilibacillus</taxon>
    </lineage>
</organism>
<dbReference type="EMBL" id="QGTD01000018">
    <property type="protein sequence ID" value="PWU67329.1"/>
    <property type="molecule type" value="Genomic_DNA"/>
</dbReference>
<dbReference type="Pfam" id="PF06089">
    <property type="entry name" value="Asparaginase_II"/>
    <property type="match status" value="1"/>
</dbReference>
<protein>
    <submittedName>
        <fullName evidence="1">Asparaginase</fullName>
    </submittedName>
</protein>
<comment type="caution">
    <text evidence="1">The sequence shown here is derived from an EMBL/GenBank/DDBJ whole genome shotgun (WGS) entry which is preliminary data.</text>
</comment>
<dbReference type="InterPro" id="IPR010349">
    <property type="entry name" value="Asparaginase_II"/>
</dbReference>
<gene>
    <name evidence="1" type="ORF">DLJ74_17240</name>
</gene>
<dbReference type="Proteomes" id="UP000245624">
    <property type="component" value="Unassembled WGS sequence"/>
</dbReference>
<sequence length="329" mass="37167">MEYPIIAQEFRNKSVENIHHGSICVIDQYKQIIYKKGDIENPTFYRSAMKPLQAIPIFESKLIERYQLAEEEAALFTASQRGELYHERALLSLAKKLKISEEQLICKESYPLNEAPKLDYIKANKPKRAFLHNCAGKHLGFIAYAREHQLDNSYEDIAHPLQQEILATVASLSETSINNVVTGIDGCGVPVFAVPLYNMAISYLKFAQPDSLKTKNRQLAVKKIVTVMNHCPHIVASHHFICSALLEDENIVAKGGAQGVYCLALKKEKISIALKVHSGTEMLWSLIVAELLKKLNYDNEETIERLDRLKSSCITNDNGRNVGHIELYL</sequence>
<evidence type="ECO:0000313" key="1">
    <source>
        <dbReference type="EMBL" id="PWU67329.1"/>
    </source>
</evidence>
<keyword evidence="2" id="KW-1185">Reference proteome</keyword>
<dbReference type="PANTHER" id="PTHR42110">
    <property type="entry name" value="L-ASPARAGINASE, PUTATIVE (AFU_ORTHOLOGUE AFUA_3G11890)-RELATED"/>
    <property type="match status" value="1"/>
</dbReference>
<dbReference type="AlphaFoldDB" id="A0A317L0G3"/>
<name>A0A317L0G3_9BACI</name>
<reference evidence="1 2" key="1">
    <citation type="submission" date="2018-05" db="EMBL/GenBank/DDBJ databases">
        <title>Genomic analysis of Gracilibacillus dipsosauri DD1 reveals novel features of a salt-tolerant amylase.</title>
        <authorList>
            <person name="Deutch C.E."/>
            <person name="Yang S."/>
        </authorList>
    </citation>
    <scope>NUCLEOTIDE SEQUENCE [LARGE SCALE GENOMIC DNA]</scope>
    <source>
        <strain evidence="1 2">DD1</strain>
    </source>
</reference>
<accession>A0A317L0G3</accession>
<dbReference type="OrthoDB" id="9770793at2"/>
<proteinExistence type="predicted"/>
<evidence type="ECO:0000313" key="2">
    <source>
        <dbReference type="Proteomes" id="UP000245624"/>
    </source>
</evidence>